<dbReference type="Pfam" id="PF03208">
    <property type="entry name" value="PRA1"/>
    <property type="match status" value="1"/>
</dbReference>
<evidence type="ECO:0000313" key="10">
    <source>
        <dbReference type="RefSeq" id="XP_035549372.1"/>
    </source>
</evidence>
<dbReference type="RefSeq" id="XP_035549372.1">
    <property type="nucleotide sequence ID" value="XM_035693479.1"/>
</dbReference>
<evidence type="ECO:0000256" key="4">
    <source>
        <dbReference type="ARBA" id="ARBA00022692"/>
    </source>
</evidence>
<evidence type="ECO:0000256" key="2">
    <source>
        <dbReference type="ARBA" id="ARBA00004127"/>
    </source>
</evidence>
<dbReference type="InterPro" id="IPR004895">
    <property type="entry name" value="Prenylated_rab_accept_PRA1"/>
</dbReference>
<gene>
    <name evidence="10" type="primary">LOC108984344</name>
    <name evidence="9" type="synonym">LOC109021658</name>
</gene>
<evidence type="ECO:0000256" key="3">
    <source>
        <dbReference type="ARBA" id="ARBA00006483"/>
    </source>
</evidence>
<keyword evidence="5 7" id="KW-1133">Transmembrane helix</keyword>
<dbReference type="Proteomes" id="UP000235220">
    <property type="component" value="Chromosome 8"/>
</dbReference>
<evidence type="ECO:0000256" key="5">
    <source>
        <dbReference type="ARBA" id="ARBA00022989"/>
    </source>
</evidence>
<comment type="similarity">
    <text evidence="3 7">Belongs to the PRA1 family.</text>
</comment>
<reference evidence="9 10" key="1">
    <citation type="submission" date="2025-04" db="UniProtKB">
        <authorList>
            <consortium name="RefSeq"/>
        </authorList>
    </citation>
    <scope>IDENTIFICATION</scope>
    <source>
        <tissue evidence="9 10">Leaves</tissue>
    </source>
</reference>
<dbReference type="KEGG" id="jre:108984344"/>
<comment type="subcellular location">
    <subcellularLocation>
        <location evidence="2">Endomembrane system</location>
        <topology evidence="2">Multi-pass membrane protein</topology>
    </subcellularLocation>
    <subcellularLocation>
        <location evidence="7">Membrane</location>
        <topology evidence="7">Multi-pass membrane protein</topology>
    </subcellularLocation>
</comment>
<protein>
    <recommendedName>
        <fullName evidence="7">PRA1 family protein</fullName>
    </recommendedName>
</protein>
<evidence type="ECO:0000313" key="8">
    <source>
        <dbReference type="Proteomes" id="UP000235220"/>
    </source>
</evidence>
<dbReference type="OrthoDB" id="63113at2759"/>
<keyword evidence="7" id="KW-0813">Transport</keyword>
<sequence>MSTDQNQTRIATRRPWPELFTPLSSFSLPYSNQDAISRIRRNFYHFRVNYVMAVLFILYLSLLWQPISMIVFLVVFVAWFFLYFYRDTPVVLFDRALDDRVVLGVLGLVTVVALLLTNVGLNVLVALIVGAVVVGLHAGFRGTDELFLDEESAMEGGLVSVVGTQTPWPTPYTRI</sequence>
<feature type="transmembrane region" description="Helical" evidence="7">
    <location>
        <begin position="123"/>
        <end position="140"/>
    </location>
</feature>
<dbReference type="RefSeq" id="XP_035542777.1">
    <property type="nucleotide sequence ID" value="XM_035686884.1"/>
</dbReference>
<feature type="transmembrane region" description="Helical" evidence="7">
    <location>
        <begin position="67"/>
        <end position="85"/>
    </location>
</feature>
<name>A0A2I4HVD7_JUGRE</name>
<dbReference type="KEGG" id="jre:109021658"/>
<accession>A0A2I4HVD7</accession>
<evidence type="ECO:0000256" key="6">
    <source>
        <dbReference type="ARBA" id="ARBA00023136"/>
    </source>
</evidence>
<evidence type="ECO:0000313" key="9">
    <source>
        <dbReference type="RefSeq" id="XP_035542777.1"/>
    </source>
</evidence>
<keyword evidence="6 7" id="KW-0472">Membrane</keyword>
<comment type="function">
    <text evidence="1 7">May be involved in both secretory and endocytic intracellular trafficking in the endosomal/prevacuolar compartments.</text>
</comment>
<proteinExistence type="inferred from homology"/>
<dbReference type="GO" id="GO:0005783">
    <property type="term" value="C:endoplasmic reticulum"/>
    <property type="evidence" value="ECO:0000318"/>
    <property type="project" value="GO_Central"/>
</dbReference>
<keyword evidence="4 7" id="KW-0812">Transmembrane</keyword>
<dbReference type="STRING" id="51240.A0A2I4HVD7"/>
<dbReference type="GeneID" id="108984344"/>
<organism evidence="8 10">
    <name type="scientific">Juglans regia</name>
    <name type="common">English walnut</name>
    <dbReference type="NCBI Taxonomy" id="51240"/>
    <lineage>
        <taxon>Eukaryota</taxon>
        <taxon>Viridiplantae</taxon>
        <taxon>Streptophyta</taxon>
        <taxon>Embryophyta</taxon>
        <taxon>Tracheophyta</taxon>
        <taxon>Spermatophyta</taxon>
        <taxon>Magnoliopsida</taxon>
        <taxon>eudicotyledons</taxon>
        <taxon>Gunneridae</taxon>
        <taxon>Pentapetalae</taxon>
        <taxon>rosids</taxon>
        <taxon>fabids</taxon>
        <taxon>Fagales</taxon>
        <taxon>Juglandaceae</taxon>
        <taxon>Juglans</taxon>
    </lineage>
</organism>
<evidence type="ECO:0000256" key="7">
    <source>
        <dbReference type="RuleBase" id="RU363107"/>
    </source>
</evidence>
<evidence type="ECO:0000256" key="1">
    <source>
        <dbReference type="ARBA" id="ARBA00002501"/>
    </source>
</evidence>
<dbReference type="PANTHER" id="PTHR19317">
    <property type="entry name" value="PRENYLATED RAB ACCEPTOR 1-RELATED"/>
    <property type="match status" value="1"/>
</dbReference>
<dbReference type="GO" id="GO:0005794">
    <property type="term" value="C:Golgi apparatus"/>
    <property type="evidence" value="ECO:0000318"/>
    <property type="project" value="GO_Central"/>
</dbReference>
<dbReference type="GO" id="GO:0016192">
    <property type="term" value="P:vesicle-mediated transport"/>
    <property type="evidence" value="ECO:0000318"/>
    <property type="project" value="GO_Central"/>
</dbReference>
<dbReference type="AlphaFoldDB" id="A0A2I4HVD7"/>
<keyword evidence="8" id="KW-1185">Reference proteome</keyword>
<dbReference type="GO" id="GO:0016020">
    <property type="term" value="C:membrane"/>
    <property type="evidence" value="ECO:0007669"/>
    <property type="project" value="UniProtKB-SubCell"/>
</dbReference>
<dbReference type="PANTHER" id="PTHR19317:SF16">
    <property type="entry name" value="PRA1 FAMILY PROTEIN E"/>
    <property type="match status" value="1"/>
</dbReference>